<dbReference type="Proteomes" id="UP000039865">
    <property type="component" value="Unassembled WGS sequence"/>
</dbReference>
<reference evidence="2 3" key="1">
    <citation type="submission" date="2014-06" db="EMBL/GenBank/DDBJ databases">
        <authorList>
            <person name="Swart Estienne"/>
        </authorList>
    </citation>
    <scope>NUCLEOTIDE SEQUENCE [LARGE SCALE GENOMIC DNA]</scope>
    <source>
        <strain evidence="2 3">130c</strain>
    </source>
</reference>
<keyword evidence="3" id="KW-1185">Reference proteome</keyword>
<gene>
    <name evidence="2" type="primary">Contig18800.g19942</name>
    <name evidence="2" type="ORF">STYLEM_13226</name>
</gene>
<dbReference type="InParanoid" id="A0A078APS7"/>
<feature type="region of interest" description="Disordered" evidence="1">
    <location>
        <begin position="1"/>
        <end position="21"/>
    </location>
</feature>
<evidence type="ECO:0000313" key="2">
    <source>
        <dbReference type="EMBL" id="CDW84169.1"/>
    </source>
</evidence>
<organism evidence="2 3">
    <name type="scientific">Stylonychia lemnae</name>
    <name type="common">Ciliate</name>
    <dbReference type="NCBI Taxonomy" id="5949"/>
    <lineage>
        <taxon>Eukaryota</taxon>
        <taxon>Sar</taxon>
        <taxon>Alveolata</taxon>
        <taxon>Ciliophora</taxon>
        <taxon>Intramacronucleata</taxon>
        <taxon>Spirotrichea</taxon>
        <taxon>Stichotrichia</taxon>
        <taxon>Sporadotrichida</taxon>
        <taxon>Oxytrichidae</taxon>
        <taxon>Stylonychinae</taxon>
        <taxon>Stylonychia</taxon>
    </lineage>
</organism>
<evidence type="ECO:0000256" key="1">
    <source>
        <dbReference type="SAM" id="MobiDB-lite"/>
    </source>
</evidence>
<accession>A0A078APS7</accession>
<dbReference type="EMBL" id="CCKQ01012542">
    <property type="protein sequence ID" value="CDW84169.1"/>
    <property type="molecule type" value="Genomic_DNA"/>
</dbReference>
<proteinExistence type="predicted"/>
<sequence length="273" mass="31867">MSTLPNENTQSSQASNQHQPKQIFSVEILSKRSTQNQNNAIQLSQNFQSLSPTPIFTIHKEPRSQASDPTNNILIKGELDLEQASRKPNNTTYEEVINCDTFSSAQLAQNQNLTDQTYQWGQPQKSRGRRKIAKLVENSDIVSLKRNIFRSHKYIICNNVNGFTFKLRKKYEHDKSLLKKIEDVIQMFQECCSYEHQKKIQGKLRDGNKYYHELIGDPCYRHNTKNIIKFLKHPICNLIFREAVLENQIFERQPFKISIIHQIQELYKAALDI</sequence>
<evidence type="ECO:0000313" key="3">
    <source>
        <dbReference type="Proteomes" id="UP000039865"/>
    </source>
</evidence>
<protein>
    <submittedName>
        <fullName evidence="2">Uncharacterized protein</fullName>
    </submittedName>
</protein>
<dbReference type="AlphaFoldDB" id="A0A078APS7"/>
<name>A0A078APS7_STYLE</name>